<dbReference type="EMBL" id="QKKF02019844">
    <property type="protein sequence ID" value="RZF39357.1"/>
    <property type="molecule type" value="Genomic_DNA"/>
</dbReference>
<dbReference type="Proteomes" id="UP000291343">
    <property type="component" value="Unassembled WGS sequence"/>
</dbReference>
<evidence type="ECO:0000256" key="4">
    <source>
        <dbReference type="ARBA" id="ARBA00022840"/>
    </source>
</evidence>
<keyword evidence="3" id="KW-0547">Nucleotide-binding</keyword>
<dbReference type="InterPro" id="IPR027417">
    <property type="entry name" value="P-loop_NTPase"/>
</dbReference>
<dbReference type="InterPro" id="IPR013525">
    <property type="entry name" value="ABC2_TM"/>
</dbReference>
<dbReference type="SMART" id="SM00382">
    <property type="entry name" value="AAA"/>
    <property type="match status" value="1"/>
</dbReference>
<evidence type="ECO:0000259" key="8">
    <source>
        <dbReference type="PROSITE" id="PS50893"/>
    </source>
</evidence>
<evidence type="ECO:0000256" key="3">
    <source>
        <dbReference type="ARBA" id="ARBA00022741"/>
    </source>
</evidence>
<dbReference type="Gene3D" id="3.40.50.300">
    <property type="entry name" value="P-loop containing nucleotide triphosphate hydrolases"/>
    <property type="match status" value="1"/>
</dbReference>
<feature type="transmembrane region" description="Helical" evidence="7">
    <location>
        <begin position="558"/>
        <end position="584"/>
    </location>
</feature>
<dbReference type="InterPro" id="IPR003439">
    <property type="entry name" value="ABC_transporter-like_ATP-bd"/>
</dbReference>
<dbReference type="SUPFAM" id="SSF52540">
    <property type="entry name" value="P-loop containing nucleoside triphosphate hydrolases"/>
    <property type="match status" value="1"/>
</dbReference>
<evidence type="ECO:0000256" key="7">
    <source>
        <dbReference type="SAM" id="Phobius"/>
    </source>
</evidence>
<dbReference type="PROSITE" id="PS00211">
    <property type="entry name" value="ABC_TRANSPORTER_1"/>
    <property type="match status" value="1"/>
</dbReference>
<organism evidence="9 10">
    <name type="scientific">Laodelphax striatellus</name>
    <name type="common">Small brown planthopper</name>
    <name type="synonym">Delphax striatella</name>
    <dbReference type="NCBI Taxonomy" id="195883"/>
    <lineage>
        <taxon>Eukaryota</taxon>
        <taxon>Metazoa</taxon>
        <taxon>Ecdysozoa</taxon>
        <taxon>Arthropoda</taxon>
        <taxon>Hexapoda</taxon>
        <taxon>Insecta</taxon>
        <taxon>Pterygota</taxon>
        <taxon>Neoptera</taxon>
        <taxon>Paraneoptera</taxon>
        <taxon>Hemiptera</taxon>
        <taxon>Auchenorrhyncha</taxon>
        <taxon>Fulgoroidea</taxon>
        <taxon>Delphacidae</taxon>
        <taxon>Criomorphinae</taxon>
        <taxon>Laodelphax</taxon>
    </lineage>
</organism>
<evidence type="ECO:0000256" key="1">
    <source>
        <dbReference type="ARBA" id="ARBA00004141"/>
    </source>
</evidence>
<sequence length="674" mass="77365">METEILNNDSEVVQPIAKFRNAYKRYGRTSVILRGLNMTIPTGTIYGLLGPSGCGKTTLLSCIVGRKKLDSGTLFVDVKSKLDVGYMPQEVSLYEEFQIHEIFRYFGLLTNQTEGYIKHREKELAELLDLPPTNRLVCNLSGGQQRRVSMAVALFHNPKFLILDEPTVGLDPILCESIWKYFIQITDVEHKTIIITTHYIEEARNSHTIGLMRSGILLAETSPLRLMEMNNCSSLEEAFLTLSQKQEDIPSDDNYPPATRQPDIFKRSGRIKWHRFAAQIYKNVSWTRRNIPITAFMILLPFLLFTIFLAMLGKDEMDVTIGAVQDEITPGIDDCNTSIPIKSIYGCVAEKRLSCEFISYLRDKSYTVVMYKNLDEGITAVRRNKAWALLYFHKNYTESLLERIDRGKKASNMSLANSLLEVYPDNSIYYIAHRFTWDLHSGFMQFMENFLRNCEIDDRVIKSPLTEGEEIYESIAVRYVGLNGYIIAILYYLAMVYTSSSMVYEKSKGLFERTMVTGLTKLELFSAHCVAQTLMSLCQNGIFMVIFYGYFKLPMKSGIGYLIILIFLIEYYGMMTGFVIVEFIDEERMVTYFGISLVIMIFLTVGMLWPVEGMHWTIRPMSQMNPMRMAAETYRSITFRGLPFTNPLMYEGFLSVGSLVLILLLVYVLKSRND</sequence>
<proteinExistence type="predicted"/>
<comment type="caution">
    <text evidence="9">The sequence shown here is derived from an EMBL/GenBank/DDBJ whole genome shotgun (WGS) entry which is preliminary data.</text>
</comment>
<name>A0A482X0I1_LAOST</name>
<dbReference type="AlphaFoldDB" id="A0A482X0I1"/>
<dbReference type="InterPro" id="IPR003593">
    <property type="entry name" value="AAA+_ATPase"/>
</dbReference>
<keyword evidence="2 7" id="KW-0812">Transmembrane</keyword>
<dbReference type="GO" id="GO:0140359">
    <property type="term" value="F:ABC-type transporter activity"/>
    <property type="evidence" value="ECO:0007669"/>
    <property type="project" value="InterPro"/>
</dbReference>
<dbReference type="OrthoDB" id="6618180at2759"/>
<feature type="transmembrane region" description="Helical" evidence="7">
    <location>
        <begin position="291"/>
        <end position="312"/>
    </location>
</feature>
<feature type="transmembrane region" description="Helical" evidence="7">
    <location>
        <begin position="482"/>
        <end position="504"/>
    </location>
</feature>
<keyword evidence="4" id="KW-0067">ATP-binding</keyword>
<keyword evidence="5 7" id="KW-1133">Transmembrane helix</keyword>
<reference evidence="9 10" key="1">
    <citation type="journal article" date="2017" name="Gigascience">
        <title>Genome sequence of the small brown planthopper, Laodelphax striatellus.</title>
        <authorList>
            <person name="Zhu J."/>
            <person name="Jiang F."/>
            <person name="Wang X."/>
            <person name="Yang P."/>
            <person name="Bao Y."/>
            <person name="Zhao W."/>
            <person name="Wang W."/>
            <person name="Lu H."/>
            <person name="Wang Q."/>
            <person name="Cui N."/>
            <person name="Li J."/>
            <person name="Chen X."/>
            <person name="Luo L."/>
            <person name="Yu J."/>
            <person name="Kang L."/>
            <person name="Cui F."/>
        </authorList>
    </citation>
    <scope>NUCLEOTIDE SEQUENCE [LARGE SCALE GENOMIC DNA]</scope>
    <source>
        <strain evidence="9">Lst14</strain>
    </source>
</reference>
<feature type="transmembrane region" description="Helical" evidence="7">
    <location>
        <begin position="524"/>
        <end position="551"/>
    </location>
</feature>
<accession>A0A482X0I1</accession>
<feature type="transmembrane region" description="Helical" evidence="7">
    <location>
        <begin position="590"/>
        <end position="611"/>
    </location>
</feature>
<feature type="transmembrane region" description="Helical" evidence="7">
    <location>
        <begin position="648"/>
        <end position="669"/>
    </location>
</feature>
<dbReference type="GO" id="GO:0005524">
    <property type="term" value="F:ATP binding"/>
    <property type="evidence" value="ECO:0007669"/>
    <property type="project" value="UniProtKB-KW"/>
</dbReference>
<gene>
    <name evidence="9" type="ORF">LSTR_LSTR000878</name>
</gene>
<dbReference type="PANTHER" id="PTHR43038:SF3">
    <property type="entry name" value="ABC TRANSPORTER G FAMILY MEMBER 20 ISOFORM X1"/>
    <property type="match status" value="1"/>
</dbReference>
<feature type="domain" description="ABC transporter" evidence="8">
    <location>
        <begin position="17"/>
        <end position="239"/>
    </location>
</feature>
<dbReference type="PROSITE" id="PS50893">
    <property type="entry name" value="ABC_TRANSPORTER_2"/>
    <property type="match status" value="1"/>
</dbReference>
<dbReference type="GO" id="GO:0016020">
    <property type="term" value="C:membrane"/>
    <property type="evidence" value="ECO:0007669"/>
    <property type="project" value="UniProtKB-SubCell"/>
</dbReference>
<keyword evidence="6 7" id="KW-0472">Membrane</keyword>
<dbReference type="InterPro" id="IPR017871">
    <property type="entry name" value="ABC_transporter-like_CS"/>
</dbReference>
<dbReference type="STRING" id="195883.A0A482X0I1"/>
<dbReference type="InParanoid" id="A0A482X0I1"/>
<dbReference type="CDD" id="cd03230">
    <property type="entry name" value="ABC_DR_subfamily_A"/>
    <property type="match status" value="1"/>
</dbReference>
<evidence type="ECO:0000313" key="9">
    <source>
        <dbReference type="EMBL" id="RZF39357.1"/>
    </source>
</evidence>
<evidence type="ECO:0000256" key="2">
    <source>
        <dbReference type="ARBA" id="ARBA00022692"/>
    </source>
</evidence>
<comment type="subcellular location">
    <subcellularLocation>
        <location evidence="1">Membrane</location>
        <topology evidence="1">Multi-pass membrane protein</topology>
    </subcellularLocation>
</comment>
<evidence type="ECO:0000256" key="5">
    <source>
        <dbReference type="ARBA" id="ARBA00022989"/>
    </source>
</evidence>
<keyword evidence="10" id="KW-1185">Reference proteome</keyword>
<dbReference type="Pfam" id="PF00005">
    <property type="entry name" value="ABC_tran"/>
    <property type="match status" value="1"/>
</dbReference>
<evidence type="ECO:0000313" key="10">
    <source>
        <dbReference type="Proteomes" id="UP000291343"/>
    </source>
</evidence>
<evidence type="ECO:0000256" key="6">
    <source>
        <dbReference type="ARBA" id="ARBA00023136"/>
    </source>
</evidence>
<protein>
    <recommendedName>
        <fullName evidence="8">ABC transporter domain-containing protein</fullName>
    </recommendedName>
</protein>
<dbReference type="GO" id="GO:0016887">
    <property type="term" value="F:ATP hydrolysis activity"/>
    <property type="evidence" value="ECO:0007669"/>
    <property type="project" value="InterPro"/>
</dbReference>
<dbReference type="PANTHER" id="PTHR43038">
    <property type="entry name" value="ATP-BINDING CASSETTE, SUB-FAMILY H, MEMBER 1"/>
    <property type="match status" value="1"/>
</dbReference>
<dbReference type="Pfam" id="PF12698">
    <property type="entry name" value="ABC2_membrane_3"/>
    <property type="match status" value="1"/>
</dbReference>